<reference evidence="1 2" key="1">
    <citation type="journal article" date="2013" name="Genome Announc.">
        <title>Draft Genome Sequence of a Benzothiophene-Desulfurizing Bacterium, Gordona terrae Strain C-6.</title>
        <authorList>
            <person name="Wang W."/>
            <person name="Ma T."/>
            <person name="Ren Y."/>
            <person name="Li G."/>
        </authorList>
    </citation>
    <scope>NUCLEOTIDE SEQUENCE [LARGE SCALE GENOMIC DNA]</scope>
    <source>
        <strain evidence="1 2">C-6</strain>
    </source>
</reference>
<evidence type="ECO:0000313" key="2">
    <source>
        <dbReference type="Proteomes" id="UP000013569"/>
    </source>
</evidence>
<gene>
    <name evidence="1" type="ORF">GTC6_05242</name>
</gene>
<dbReference type="RefSeq" id="WP_010841514.1">
    <property type="nucleotide sequence ID" value="NZ_AQPW01000004.1"/>
</dbReference>
<accession>R7YCJ0</accession>
<dbReference type="Proteomes" id="UP000013569">
    <property type="component" value="Unassembled WGS sequence"/>
</dbReference>
<name>R7YCJ0_9ACTN</name>
<protein>
    <submittedName>
        <fullName evidence="1">Uncharacterized protein</fullName>
    </submittedName>
</protein>
<organism evidence="1 2">
    <name type="scientific">Gordonia terrae C-6</name>
    <dbReference type="NCBI Taxonomy" id="1316928"/>
    <lineage>
        <taxon>Bacteria</taxon>
        <taxon>Bacillati</taxon>
        <taxon>Actinomycetota</taxon>
        <taxon>Actinomycetes</taxon>
        <taxon>Mycobacteriales</taxon>
        <taxon>Gordoniaceae</taxon>
        <taxon>Gordonia</taxon>
    </lineage>
</organism>
<dbReference type="EMBL" id="AQPW01000004">
    <property type="protein sequence ID" value="EON33745.1"/>
    <property type="molecule type" value="Genomic_DNA"/>
</dbReference>
<proteinExistence type="predicted"/>
<dbReference type="OrthoDB" id="10009902at2"/>
<sequence>MALGAVLALVLVGGAFTAYKIYETSSIAGPDVISGAECYQHVDETMSNWHSGMGSNLGENLDVHGAFYDTDGVTKVFGYTPEQRQQIQKSYEQLANQFVDHRAGDSMWGVSYVIYNNSDKGSPEEQSDGQLNAGYEICMTFGSKDWNWGYIQRKQPDYKMGDVPASER</sequence>
<comment type="caution">
    <text evidence="1">The sequence shown here is derived from an EMBL/GenBank/DDBJ whole genome shotgun (WGS) entry which is preliminary data.</text>
</comment>
<dbReference type="AlphaFoldDB" id="R7YCJ0"/>
<dbReference type="PATRIC" id="fig|1316928.3.peg.1060"/>
<evidence type="ECO:0000313" key="1">
    <source>
        <dbReference type="EMBL" id="EON33745.1"/>
    </source>
</evidence>